<dbReference type="RefSeq" id="WP_069014478.1">
    <property type="nucleotide sequence ID" value="NZ_LVJW01000003.1"/>
</dbReference>
<keyword evidence="6" id="KW-1185">Reference proteome</keyword>
<dbReference type="STRING" id="1818881.A3196_14585"/>
<gene>
    <name evidence="5" type="ORF">A3196_14585</name>
</gene>
<dbReference type="InterPro" id="IPR038352">
    <property type="entry name" value="Imelysin_sf"/>
</dbReference>
<dbReference type="AlphaFoldDB" id="A0A1E2UTU5"/>
<comment type="subcellular location">
    <subcellularLocation>
        <location evidence="1">Cell envelope</location>
    </subcellularLocation>
</comment>
<keyword evidence="2 3" id="KW-0732">Signal</keyword>
<evidence type="ECO:0000256" key="2">
    <source>
        <dbReference type="ARBA" id="ARBA00022729"/>
    </source>
</evidence>
<dbReference type="OrthoDB" id="9764688at2"/>
<dbReference type="Pfam" id="PF09375">
    <property type="entry name" value="Peptidase_M75"/>
    <property type="match status" value="1"/>
</dbReference>
<dbReference type="CDD" id="cd14657">
    <property type="entry name" value="Imelysin_IrpA-like"/>
    <property type="match status" value="1"/>
</dbReference>
<organism evidence="5 6">
    <name type="scientific">Candidatus Thiodiazotropha endoloripes</name>
    <dbReference type="NCBI Taxonomy" id="1818881"/>
    <lineage>
        <taxon>Bacteria</taxon>
        <taxon>Pseudomonadati</taxon>
        <taxon>Pseudomonadota</taxon>
        <taxon>Gammaproteobacteria</taxon>
        <taxon>Chromatiales</taxon>
        <taxon>Sedimenticolaceae</taxon>
        <taxon>Candidatus Thiodiazotropha</taxon>
    </lineage>
</organism>
<dbReference type="EMBL" id="LVJZ01000003">
    <property type="protein sequence ID" value="ODB97874.1"/>
    <property type="molecule type" value="Genomic_DNA"/>
</dbReference>
<evidence type="ECO:0000256" key="1">
    <source>
        <dbReference type="ARBA" id="ARBA00004196"/>
    </source>
</evidence>
<dbReference type="Gene3D" id="1.20.1420.20">
    <property type="entry name" value="M75 peptidase, HXXE motif"/>
    <property type="match status" value="1"/>
</dbReference>
<dbReference type="GO" id="GO:0030313">
    <property type="term" value="C:cell envelope"/>
    <property type="evidence" value="ECO:0007669"/>
    <property type="project" value="UniProtKB-SubCell"/>
</dbReference>
<evidence type="ECO:0000313" key="6">
    <source>
        <dbReference type="Proteomes" id="UP000094849"/>
    </source>
</evidence>
<comment type="caution">
    <text evidence="5">The sequence shown here is derived from an EMBL/GenBank/DDBJ whole genome shotgun (WGS) entry which is preliminary data.</text>
</comment>
<feature type="chain" id="PRO_5009119197" evidence="3">
    <location>
        <begin position="21"/>
        <end position="494"/>
    </location>
</feature>
<evidence type="ECO:0000259" key="4">
    <source>
        <dbReference type="Pfam" id="PF09375"/>
    </source>
</evidence>
<evidence type="ECO:0000256" key="3">
    <source>
        <dbReference type="SAM" id="SignalP"/>
    </source>
</evidence>
<evidence type="ECO:0000313" key="5">
    <source>
        <dbReference type="EMBL" id="ODB97874.1"/>
    </source>
</evidence>
<feature type="signal peptide" evidence="3">
    <location>
        <begin position="1"/>
        <end position="20"/>
    </location>
</feature>
<reference evidence="5 6" key="1">
    <citation type="submission" date="2016-03" db="EMBL/GenBank/DDBJ databases">
        <title>Chemosynthetic sulphur-oxidizing symbionts of marine invertebrate animals are capable of nitrogen fixation.</title>
        <authorList>
            <person name="Petersen J.M."/>
            <person name="Kemper A."/>
            <person name="Gruber-Vodicka H."/>
            <person name="Cardini U."/>
            <person name="Geest Mvander."/>
            <person name="Kleiner M."/>
            <person name="Bulgheresi S."/>
            <person name="Fussmann M."/>
            <person name="Herbold C."/>
            <person name="Seah B.K.B."/>
            <person name="Antony C.Paul."/>
            <person name="Liu D."/>
            <person name="Belitz A."/>
            <person name="Weber M."/>
        </authorList>
    </citation>
    <scope>NUCLEOTIDE SEQUENCE [LARGE SCALE GENOMIC DNA]</scope>
    <source>
        <strain evidence="5">G_D</strain>
    </source>
</reference>
<dbReference type="PROSITE" id="PS51257">
    <property type="entry name" value="PROKAR_LIPOPROTEIN"/>
    <property type="match status" value="1"/>
</dbReference>
<sequence length="494" mass="52287">MRLQPIAAALLSASLFTACGGGGGSSDDDNSSSTSLINIENVLKVLETNADIALAVYSDAITTAEALKIALTALRADPTETTLQSAKDAWLAAREPYGQTEVYRFRLSPIDSTNYSDEDGPEGDINAWPLGEALIDYVNVDTGNSADDFGDDQVGVTANAAGINGNGALTEADAEADSSNNIIGDTSITINADLLANTATADDEHDVIAGYHAIEFLLWGQDLNNNATITVPEDRTQAVKTHDASNLATGGQRPISDFVSTASNDAADRRHQYLEVAVDKLIADLQQVRDGWIEGASYRTAFTSVANEAEAKQKLAEILTGMGTLSEGELAGERMQIAFSTNSQEDEHSCFSDNTHRDIWLNAEGVSNSYYGVYAGYDSDLDGIDDETTNAVDGYGIDDYLQDAGLTTLKNNIETALTDTESAYVAIDAAARAGRPVDVLITEAKTSDNPLYPAIISLNSQSSLIQQIADELNLGNVVDDDASGCDTSDPSAEC</sequence>
<dbReference type="InterPro" id="IPR018976">
    <property type="entry name" value="Imelysin-like"/>
</dbReference>
<feature type="domain" description="Imelysin-like" evidence="4">
    <location>
        <begin position="53"/>
        <end position="436"/>
    </location>
</feature>
<dbReference type="Proteomes" id="UP000094849">
    <property type="component" value="Unassembled WGS sequence"/>
</dbReference>
<protein>
    <submittedName>
        <fullName evidence="5">Peptidase, imelysin family protein</fullName>
    </submittedName>
</protein>
<accession>A0A1E2UTU5</accession>
<name>A0A1E2UTU5_9GAMM</name>
<proteinExistence type="predicted"/>